<dbReference type="PANTHER" id="PTHR18964">
    <property type="entry name" value="ROK (REPRESSOR, ORF, KINASE) FAMILY"/>
    <property type="match status" value="1"/>
</dbReference>
<dbReference type="EMBL" id="JAUSQZ010000001">
    <property type="protein sequence ID" value="MDP9829934.1"/>
    <property type="molecule type" value="Genomic_DNA"/>
</dbReference>
<sequence length="398" mass="39429">MHLSPVALSKAGLSRELGCTRATAGTLIGDLERVGLVQEKAVVVTGGRGRPSALLGPAGDGPVVVTLGIAPDAVRIAHVPITGVLTDVTAHPLDAPDPYPVDTVLAAARTLLRSRLEQLGARVAGIGVSVHGLVERGSGQILSAPGLGWAGPPVDVLAALGLSPSDPRVRIGNVATLVAVAEAHRGRASQAEAPPDVVAGSVLVVHSDVGVGGALLVGGRPVTGRRGLAGEYGHAPFGTQDLPCRCGARGCWETEVDRLALARLAGAEVSVASAGAVAAQVFQLGRTAAAGPGSAIAGDAVRTAAASLGCGIGALIAVHDPDLVLLSEHAAELYGAAPETVIGAAAGAVAPAGTPPDLPPIEVTAVGEDAGLVGAAESVFDVLLDDLSLLSTPWERPV</sequence>
<evidence type="ECO:0000256" key="1">
    <source>
        <dbReference type="ARBA" id="ARBA00006479"/>
    </source>
</evidence>
<name>A0ABT9PC07_9ACTN</name>
<comment type="caution">
    <text evidence="2">The sequence shown here is derived from an EMBL/GenBank/DDBJ whole genome shotgun (WGS) entry which is preliminary data.</text>
</comment>
<dbReference type="RefSeq" id="WP_307248625.1">
    <property type="nucleotide sequence ID" value="NZ_JAUSQZ010000001.1"/>
</dbReference>
<dbReference type="InterPro" id="IPR043129">
    <property type="entry name" value="ATPase_NBD"/>
</dbReference>
<protein>
    <submittedName>
        <fullName evidence="2">NBD/HSP70 family sugar kinase</fullName>
    </submittedName>
</protein>
<evidence type="ECO:0000313" key="2">
    <source>
        <dbReference type="EMBL" id="MDP9829934.1"/>
    </source>
</evidence>
<dbReference type="InterPro" id="IPR000600">
    <property type="entry name" value="ROK"/>
</dbReference>
<dbReference type="Gene3D" id="1.10.10.10">
    <property type="entry name" value="Winged helix-like DNA-binding domain superfamily/Winged helix DNA-binding domain"/>
    <property type="match status" value="1"/>
</dbReference>
<dbReference type="GO" id="GO:0016301">
    <property type="term" value="F:kinase activity"/>
    <property type="evidence" value="ECO:0007669"/>
    <property type="project" value="UniProtKB-KW"/>
</dbReference>
<reference evidence="2 3" key="1">
    <citation type="submission" date="2023-07" db="EMBL/GenBank/DDBJ databases">
        <title>Sequencing the genomes of 1000 actinobacteria strains.</title>
        <authorList>
            <person name="Klenk H.-P."/>
        </authorList>
    </citation>
    <scope>NUCLEOTIDE SEQUENCE [LARGE SCALE GENOMIC DNA]</scope>
    <source>
        <strain evidence="2 3">DSM 44388</strain>
    </source>
</reference>
<dbReference type="InterPro" id="IPR036388">
    <property type="entry name" value="WH-like_DNA-bd_sf"/>
</dbReference>
<keyword evidence="2" id="KW-0418">Kinase</keyword>
<comment type="similarity">
    <text evidence="1">Belongs to the ROK (NagC/XylR) family.</text>
</comment>
<accession>A0ABT9PC07</accession>
<evidence type="ECO:0000313" key="3">
    <source>
        <dbReference type="Proteomes" id="UP001235712"/>
    </source>
</evidence>
<dbReference type="SUPFAM" id="SSF53067">
    <property type="entry name" value="Actin-like ATPase domain"/>
    <property type="match status" value="1"/>
</dbReference>
<gene>
    <name evidence="2" type="ORF">J2S57_005683</name>
</gene>
<keyword evidence="3" id="KW-1185">Reference proteome</keyword>
<dbReference type="Gene3D" id="3.30.420.40">
    <property type="match status" value="2"/>
</dbReference>
<proteinExistence type="inferred from homology"/>
<dbReference type="Proteomes" id="UP001235712">
    <property type="component" value="Unassembled WGS sequence"/>
</dbReference>
<dbReference type="PANTHER" id="PTHR18964:SF149">
    <property type="entry name" value="BIFUNCTIONAL UDP-N-ACETYLGLUCOSAMINE 2-EPIMERASE_N-ACETYLMANNOSAMINE KINASE"/>
    <property type="match status" value="1"/>
</dbReference>
<dbReference type="Pfam" id="PF00480">
    <property type="entry name" value="ROK"/>
    <property type="match status" value="1"/>
</dbReference>
<keyword evidence="2" id="KW-0808">Transferase</keyword>
<organism evidence="2 3">
    <name type="scientific">Kineosporia succinea</name>
    <dbReference type="NCBI Taxonomy" id="84632"/>
    <lineage>
        <taxon>Bacteria</taxon>
        <taxon>Bacillati</taxon>
        <taxon>Actinomycetota</taxon>
        <taxon>Actinomycetes</taxon>
        <taxon>Kineosporiales</taxon>
        <taxon>Kineosporiaceae</taxon>
        <taxon>Kineosporia</taxon>
    </lineage>
</organism>